<organism evidence="2 3">
    <name type="scientific">Spiribacter salinus</name>
    <dbReference type="NCBI Taxonomy" id="1335746"/>
    <lineage>
        <taxon>Bacteria</taxon>
        <taxon>Pseudomonadati</taxon>
        <taxon>Pseudomonadota</taxon>
        <taxon>Gammaproteobacteria</taxon>
        <taxon>Chromatiales</taxon>
        <taxon>Ectothiorhodospiraceae</taxon>
        <taxon>Spiribacter</taxon>
    </lineage>
</organism>
<keyword evidence="1" id="KW-0812">Transmembrane</keyword>
<dbReference type="EMBL" id="VIFK01000038">
    <property type="protein sequence ID" value="TQE99815.1"/>
    <property type="molecule type" value="Genomic_DNA"/>
</dbReference>
<proteinExistence type="predicted"/>
<evidence type="ECO:0000256" key="1">
    <source>
        <dbReference type="SAM" id="Phobius"/>
    </source>
</evidence>
<comment type="caution">
    <text evidence="2">The sequence shown here is derived from an EMBL/GenBank/DDBJ whole genome shotgun (WGS) entry which is preliminary data.</text>
</comment>
<feature type="transmembrane region" description="Helical" evidence="1">
    <location>
        <begin position="48"/>
        <end position="70"/>
    </location>
</feature>
<keyword evidence="1" id="KW-0472">Membrane</keyword>
<evidence type="ECO:0000313" key="2">
    <source>
        <dbReference type="EMBL" id="TQE99815.1"/>
    </source>
</evidence>
<feature type="transmembrane region" description="Helical" evidence="1">
    <location>
        <begin position="20"/>
        <end position="42"/>
    </location>
</feature>
<gene>
    <name evidence="2" type="ORF">FKY71_06685</name>
</gene>
<evidence type="ECO:0000313" key="3">
    <source>
        <dbReference type="Proteomes" id="UP000315400"/>
    </source>
</evidence>
<name>A0A540VSU1_9GAMM</name>
<protein>
    <submittedName>
        <fullName evidence="2">Uncharacterized protein</fullName>
    </submittedName>
</protein>
<dbReference type="AlphaFoldDB" id="A0A540VSU1"/>
<sequence>MSGWLSLVNLSDDYERRARFIPGVLALLPIVLAAACIGQNVIPMIASLLAGVGLSAVLAIGISHMASMFGNRFQERVWPKWPYDSPTNSMLDAESRRCSSEQRTIWYGAIEKLTGIHLSDEIQSKQPDEKAALINDAIRGARSILRESPEASVLKRYNVDYGFARNLAGLRVVWLPLCIATAALCWYQFATDRAEIAWPIASSALLGLAAATACTIKPYVRRKAEYYAEAFFQALVEHAGADSTNAG</sequence>
<reference evidence="2 3" key="1">
    <citation type="submission" date="2019-06" db="EMBL/GenBank/DDBJ databases">
        <title>Metagenome assembled Genome of Spiribacter salinus SL48-SHIP from the microbial mat of Salt Lake 48 (Novosibirsk region, Russia).</title>
        <authorList>
            <person name="Shipova A."/>
            <person name="Rozanov A.S."/>
            <person name="Bryanskaya A.V."/>
            <person name="Peltek S.E."/>
        </authorList>
    </citation>
    <scope>NUCLEOTIDE SEQUENCE [LARGE SCALE GENOMIC DNA]</scope>
    <source>
        <strain evidence="2">SL48-SHIP-2</strain>
    </source>
</reference>
<feature type="transmembrane region" description="Helical" evidence="1">
    <location>
        <begin position="196"/>
        <end position="216"/>
    </location>
</feature>
<accession>A0A540VSU1</accession>
<keyword evidence="1" id="KW-1133">Transmembrane helix</keyword>
<dbReference type="Proteomes" id="UP000315400">
    <property type="component" value="Unassembled WGS sequence"/>
</dbReference>
<feature type="transmembrane region" description="Helical" evidence="1">
    <location>
        <begin position="172"/>
        <end position="190"/>
    </location>
</feature>